<evidence type="ECO:0000313" key="2">
    <source>
        <dbReference type="EMBL" id="BDD89307.1"/>
    </source>
</evidence>
<evidence type="ECO:0000313" key="3">
    <source>
        <dbReference type="Proteomes" id="UP000830055"/>
    </source>
</evidence>
<feature type="domain" description="Transglutaminase-like" evidence="1">
    <location>
        <begin position="47"/>
        <end position="150"/>
    </location>
</feature>
<dbReference type="InterPro" id="IPR038765">
    <property type="entry name" value="Papain-like_cys_pep_sf"/>
</dbReference>
<dbReference type="Pfam" id="PF01841">
    <property type="entry name" value="Transglut_core"/>
    <property type="match status" value="1"/>
</dbReference>
<sequence length="242" mass="27668">MSTGSEATMTADLSPYLRATRFIDYDQPSVQAFAERVCAPLAGAGAREKAVQLYYAVRDEIRYDPYDLSIVPDALRASGVITKGVGYCVTKAVVLTAVARQQGIPSRLGFADVRNHLSTKRLRQVMETDVFFYHGFTELFLEGRWVKATPAFNLALCRRFQVKPLEFDGINDSIFHECNAVGQKHLEYLREHGSFADLPHEQLFAAYRHHYPALFRLLEKTASFDFHEEAEQERRRSRPSRW</sequence>
<proteinExistence type="predicted"/>
<accession>A0ABM7WEB3</accession>
<keyword evidence="3" id="KW-1185">Reference proteome</keyword>
<protein>
    <recommendedName>
        <fullName evidence="1">Transglutaminase-like domain-containing protein</fullName>
    </recommendedName>
</protein>
<dbReference type="EMBL" id="AP025516">
    <property type="protein sequence ID" value="BDD89307.1"/>
    <property type="molecule type" value="Genomic_DNA"/>
</dbReference>
<evidence type="ECO:0000259" key="1">
    <source>
        <dbReference type="Pfam" id="PF01841"/>
    </source>
</evidence>
<dbReference type="Gene3D" id="3.10.620.30">
    <property type="match status" value="1"/>
</dbReference>
<dbReference type="SUPFAM" id="SSF54001">
    <property type="entry name" value="Cysteine proteinases"/>
    <property type="match status" value="1"/>
</dbReference>
<reference evidence="2 3" key="1">
    <citation type="submission" date="2022-01" db="EMBL/GenBank/DDBJ databases">
        <title>Desulfofustis limnae sp. nov., a novel mesophilic sulfate-reducing bacterium isolated from marsh soil.</title>
        <authorList>
            <person name="Watanabe M."/>
            <person name="Takahashi A."/>
            <person name="Kojima H."/>
            <person name="Fukui M."/>
        </authorList>
    </citation>
    <scope>NUCLEOTIDE SEQUENCE [LARGE SCALE GENOMIC DNA]</scope>
    <source>
        <strain evidence="2 3">PPLL</strain>
    </source>
</reference>
<dbReference type="PANTHER" id="PTHR33490:SF3">
    <property type="entry name" value="CONSERVED INTEGRAL MEMBRANE PROTEIN"/>
    <property type="match status" value="1"/>
</dbReference>
<dbReference type="InterPro" id="IPR002931">
    <property type="entry name" value="Transglutaminase-like"/>
</dbReference>
<gene>
    <name evidence="2" type="ORF">DPPLL_36720</name>
</gene>
<dbReference type="Proteomes" id="UP000830055">
    <property type="component" value="Chromosome"/>
</dbReference>
<name>A0ABM7WEB3_9BACT</name>
<dbReference type="PANTHER" id="PTHR33490">
    <property type="entry name" value="BLR5614 PROTEIN-RELATED"/>
    <property type="match status" value="1"/>
</dbReference>
<organism evidence="2 3">
    <name type="scientific">Desulfofustis limnaeus</name>
    <dbReference type="NCBI Taxonomy" id="2740163"/>
    <lineage>
        <taxon>Bacteria</taxon>
        <taxon>Pseudomonadati</taxon>
        <taxon>Thermodesulfobacteriota</taxon>
        <taxon>Desulfobulbia</taxon>
        <taxon>Desulfobulbales</taxon>
        <taxon>Desulfocapsaceae</taxon>
        <taxon>Desulfofustis</taxon>
    </lineage>
</organism>